<dbReference type="PIRSF" id="PIRSF002808">
    <property type="entry name" value="Hexose_phosphate_transp"/>
    <property type="match status" value="1"/>
</dbReference>
<feature type="transmembrane region" description="Helical" evidence="6">
    <location>
        <begin position="116"/>
        <end position="136"/>
    </location>
</feature>
<dbReference type="PANTHER" id="PTHR43826:SF3">
    <property type="entry name" value="GLUCOSE-6-PHOSPHATE EXCHANGER SLC37A4"/>
    <property type="match status" value="1"/>
</dbReference>
<evidence type="ECO:0000256" key="5">
    <source>
        <dbReference type="SAM" id="MobiDB-lite"/>
    </source>
</evidence>
<dbReference type="PROSITE" id="PS50850">
    <property type="entry name" value="MFS"/>
    <property type="match status" value="1"/>
</dbReference>
<name>A0A644VVU1_9ZZZZ</name>
<evidence type="ECO:0000313" key="8">
    <source>
        <dbReference type="EMBL" id="MPL94572.1"/>
    </source>
</evidence>
<dbReference type="GO" id="GO:0035435">
    <property type="term" value="P:phosphate ion transmembrane transport"/>
    <property type="evidence" value="ECO:0007669"/>
    <property type="project" value="TreeGrafter"/>
</dbReference>
<feature type="transmembrane region" description="Helical" evidence="6">
    <location>
        <begin position="183"/>
        <end position="201"/>
    </location>
</feature>
<feature type="transmembrane region" description="Helical" evidence="6">
    <location>
        <begin position="407"/>
        <end position="429"/>
    </location>
</feature>
<feature type="region of interest" description="Disordered" evidence="5">
    <location>
        <begin position="437"/>
        <end position="458"/>
    </location>
</feature>
<feature type="transmembrane region" description="Helical" evidence="6">
    <location>
        <begin position="88"/>
        <end position="110"/>
    </location>
</feature>
<reference evidence="8" key="1">
    <citation type="submission" date="2019-08" db="EMBL/GenBank/DDBJ databases">
        <authorList>
            <person name="Kucharzyk K."/>
            <person name="Murdoch R.W."/>
            <person name="Higgins S."/>
            <person name="Loffler F."/>
        </authorList>
    </citation>
    <scope>NUCLEOTIDE SEQUENCE</scope>
</reference>
<keyword evidence="2 6" id="KW-0812">Transmembrane</keyword>
<dbReference type="Pfam" id="PF07690">
    <property type="entry name" value="MFS_1"/>
    <property type="match status" value="1"/>
</dbReference>
<dbReference type="AlphaFoldDB" id="A0A644VVU1"/>
<keyword evidence="3 6" id="KW-1133">Transmembrane helix</keyword>
<dbReference type="PANTHER" id="PTHR43826">
    <property type="entry name" value="GLUCOSE-6-PHOSPHATE EXCHANGER SLC37A4"/>
    <property type="match status" value="1"/>
</dbReference>
<dbReference type="EMBL" id="VSSQ01000433">
    <property type="protein sequence ID" value="MPL94572.1"/>
    <property type="molecule type" value="Genomic_DNA"/>
</dbReference>
<evidence type="ECO:0000256" key="6">
    <source>
        <dbReference type="SAM" id="Phobius"/>
    </source>
</evidence>
<dbReference type="Gene3D" id="1.20.1250.20">
    <property type="entry name" value="MFS general substrate transporter like domains"/>
    <property type="match status" value="2"/>
</dbReference>
<dbReference type="InterPro" id="IPR000849">
    <property type="entry name" value="Sugar_P_transporter"/>
</dbReference>
<dbReference type="InterPro" id="IPR020846">
    <property type="entry name" value="MFS_dom"/>
</dbReference>
<dbReference type="SUPFAM" id="SSF103473">
    <property type="entry name" value="MFS general substrate transporter"/>
    <property type="match status" value="1"/>
</dbReference>
<feature type="transmembrane region" description="Helical" evidence="6">
    <location>
        <begin position="248"/>
        <end position="270"/>
    </location>
</feature>
<feature type="transmembrane region" description="Helical" evidence="6">
    <location>
        <begin position="371"/>
        <end position="395"/>
    </location>
</feature>
<dbReference type="GO" id="GO:0061513">
    <property type="term" value="F:glucose 6-phosphate:phosphate antiporter activity"/>
    <property type="evidence" value="ECO:0007669"/>
    <property type="project" value="TreeGrafter"/>
</dbReference>
<dbReference type="GO" id="GO:0012505">
    <property type="term" value="C:endomembrane system"/>
    <property type="evidence" value="ECO:0007669"/>
    <property type="project" value="UniProtKB-SubCell"/>
</dbReference>
<gene>
    <name evidence="8" type="primary">exuT_5</name>
    <name evidence="8" type="ORF">SDC9_40726</name>
</gene>
<comment type="caution">
    <text evidence="8">The sequence shown here is derived from an EMBL/GenBank/DDBJ whole genome shotgun (WGS) entry which is preliminary data.</text>
</comment>
<dbReference type="InterPro" id="IPR051337">
    <property type="entry name" value="OPA_Antiporter"/>
</dbReference>
<accession>A0A644VVU1</accession>
<comment type="subcellular location">
    <subcellularLocation>
        <location evidence="1">Endomembrane system</location>
        <topology evidence="1">Multi-pass membrane protein</topology>
    </subcellularLocation>
</comment>
<evidence type="ECO:0000256" key="1">
    <source>
        <dbReference type="ARBA" id="ARBA00004127"/>
    </source>
</evidence>
<feature type="transmembrane region" description="Helical" evidence="6">
    <location>
        <begin position="25"/>
        <end position="44"/>
    </location>
</feature>
<proteinExistence type="predicted"/>
<feature type="transmembrane region" description="Helical" evidence="6">
    <location>
        <begin position="313"/>
        <end position="329"/>
    </location>
</feature>
<feature type="transmembrane region" description="Helical" evidence="6">
    <location>
        <begin position="341"/>
        <end position="359"/>
    </location>
</feature>
<organism evidence="8">
    <name type="scientific">bioreactor metagenome</name>
    <dbReference type="NCBI Taxonomy" id="1076179"/>
    <lineage>
        <taxon>unclassified sequences</taxon>
        <taxon>metagenomes</taxon>
        <taxon>ecological metagenomes</taxon>
    </lineage>
</organism>
<evidence type="ECO:0000256" key="2">
    <source>
        <dbReference type="ARBA" id="ARBA00022692"/>
    </source>
</evidence>
<protein>
    <submittedName>
        <fullName evidence="8">Hexuronate transporter</fullName>
    </submittedName>
</protein>
<keyword evidence="4 6" id="KW-0472">Membrane</keyword>
<evidence type="ECO:0000256" key="4">
    <source>
        <dbReference type="ARBA" id="ARBA00023136"/>
    </source>
</evidence>
<dbReference type="InterPro" id="IPR011701">
    <property type="entry name" value="MFS"/>
</dbReference>
<feature type="domain" description="Major facilitator superfamily (MFS) profile" evidence="7">
    <location>
        <begin position="27"/>
        <end position="432"/>
    </location>
</feature>
<feature type="transmembrane region" description="Helical" evidence="6">
    <location>
        <begin position="56"/>
        <end position="76"/>
    </location>
</feature>
<evidence type="ECO:0000256" key="3">
    <source>
        <dbReference type="ARBA" id="ARBA00022989"/>
    </source>
</evidence>
<evidence type="ECO:0000259" key="7">
    <source>
        <dbReference type="PROSITE" id="PS50850"/>
    </source>
</evidence>
<feature type="transmembrane region" description="Helical" evidence="6">
    <location>
        <begin position="282"/>
        <end position="301"/>
    </location>
</feature>
<dbReference type="InterPro" id="IPR036259">
    <property type="entry name" value="MFS_trans_sf"/>
</dbReference>
<dbReference type="GO" id="GO:0016020">
    <property type="term" value="C:membrane"/>
    <property type="evidence" value="ECO:0007669"/>
    <property type="project" value="InterPro"/>
</dbReference>
<sequence length="458" mass="49531">MTEHHSGECRNGSGEGMKKALSYRWVVWGVMVFAFMVVFFHRFAAAVVKDDVTREFSLSATAFGAMASMYFYAYMLMQIPVGFLADSLGARITVSLGMFLAGAGSVIFGFAPSSLWLFIGRFLVGIGVSTVFVSIMKIQSQWYRDSEFATISGATTLVGNAGGIFSQGPLALLISVVSWRTGFVAIGLLTVAIAALCFRFIRNRPQDIGLPPVNEREIARANLRPEPFSVVSGLKSVLSVRGILPATFFYLFNQAGFFALIGTWGIPWMVNAYGLSVQEASSYSVILIFGIMAGGFITGWISDRLGKRKAPMLVSSVLHMVLWAVILLSENGMPPLGTLKILFFLLGITNTAFVLSWSVAKELTSEKFTGLAISILNAAGFLSIAVCTSVMGWVLDLFSGLSPAGAYRMAFILPLVSATLSVISVLFIPETGTGKKRGRQIESPVKENEVSSNGKVFY</sequence>